<dbReference type="RefSeq" id="WP_143894354.1">
    <property type="nucleotide sequence ID" value="NZ_CP041666.1"/>
</dbReference>
<evidence type="ECO:0000313" key="2">
    <source>
        <dbReference type="Proteomes" id="UP000315215"/>
    </source>
</evidence>
<accession>A0A516KGT4</accession>
<dbReference type="Gene3D" id="1.10.10.60">
    <property type="entry name" value="Homeodomain-like"/>
    <property type="match status" value="1"/>
</dbReference>
<dbReference type="KEGG" id="aqt:FN924_10675"/>
<reference evidence="1 2" key="1">
    <citation type="submission" date="2019-07" db="EMBL/GenBank/DDBJ databases">
        <authorList>
            <person name="Li J."/>
        </authorList>
    </citation>
    <scope>NUCLEOTIDE SEQUENCE [LARGE SCALE GENOMIC DNA]</scope>
    <source>
        <strain evidence="1 2">TKL69</strain>
    </source>
</reference>
<name>A0A516KGT4_9BACI</name>
<dbReference type="EMBL" id="CP041666">
    <property type="protein sequence ID" value="QDP40613.1"/>
    <property type="molecule type" value="Genomic_DNA"/>
</dbReference>
<organism evidence="1 2">
    <name type="scientific">Radiobacillus deserti</name>
    <dbReference type="NCBI Taxonomy" id="2594883"/>
    <lineage>
        <taxon>Bacteria</taxon>
        <taxon>Bacillati</taxon>
        <taxon>Bacillota</taxon>
        <taxon>Bacilli</taxon>
        <taxon>Bacillales</taxon>
        <taxon>Bacillaceae</taxon>
        <taxon>Radiobacillus</taxon>
    </lineage>
</organism>
<dbReference type="AlphaFoldDB" id="A0A516KGT4"/>
<gene>
    <name evidence="1" type="ORF">FN924_10675</name>
</gene>
<dbReference type="Proteomes" id="UP000315215">
    <property type="component" value="Chromosome"/>
</dbReference>
<evidence type="ECO:0008006" key="3">
    <source>
        <dbReference type="Google" id="ProtNLM"/>
    </source>
</evidence>
<protein>
    <recommendedName>
        <fullName evidence="3">Resolvase HTH domain-containing protein</fullName>
    </recommendedName>
</protein>
<sequence>MLVAILSLLVIAIVLFVYSFFLIDKFNNLEGQIEQFTISTMQDSYQIKKKIKILEEELLTDNWVEDTIPASSISTQTPMLRTIYKLHDQGMSVKEIAEETSLSEYDVYSILNQYSKER</sequence>
<keyword evidence="2" id="KW-1185">Reference proteome</keyword>
<evidence type="ECO:0000313" key="1">
    <source>
        <dbReference type="EMBL" id="QDP40613.1"/>
    </source>
</evidence>
<dbReference type="OrthoDB" id="2454584at2"/>
<proteinExistence type="predicted"/>